<feature type="region of interest" description="Disordered" evidence="1">
    <location>
        <begin position="161"/>
        <end position="184"/>
    </location>
</feature>
<accession>A0AB34PNZ8</accession>
<feature type="region of interest" description="Disordered" evidence="1">
    <location>
        <begin position="112"/>
        <end position="137"/>
    </location>
</feature>
<comment type="caution">
    <text evidence="2">The sequence shown here is derived from an EMBL/GenBank/DDBJ whole genome shotgun (WGS) entry which is preliminary data.</text>
</comment>
<evidence type="ECO:0000313" key="3">
    <source>
        <dbReference type="Proteomes" id="UP000030161"/>
    </source>
</evidence>
<name>A0AB34PNZ8_CANAX</name>
<gene>
    <name evidence="2" type="ORF">MG3_05302</name>
</gene>
<dbReference type="AlphaFoldDB" id="A0AB34PNZ8"/>
<sequence length="326" mass="35978">MSILINNGNDYQLNSSETFNSLKSSPSSTSSLSSISTSSSSSCHKRSKAVDLNRNTSNSQNSSISTAPTTATAANTTPRKTSITIPSKLPSSWIPLRNGNIDYSRYYNTNQEEDNQEQQLQDGEPLSAPTTNNGTTKTATANANIIQDSFETIPCFSSTTNTTITSSRSNPTNSTPTSNDPSFPKQMINWNQFLQEEKDMNDNSSTINDDDKTFYMEQLNLNIGQTPNNNNNNNHGVSETENDLLPGTSKSLIAKYHYQLNYGDENENETNDVREYEYGGGESRKRKSSTTSDDRRPRRGGGGGGSRTSQVFRNTLNKFTFKPKIK</sequence>
<protein>
    <submittedName>
        <fullName evidence="2">Uncharacterized protein</fullName>
    </submittedName>
</protein>
<organism evidence="2 3">
    <name type="scientific">Candida albicans P78048</name>
    <dbReference type="NCBI Taxonomy" id="1094989"/>
    <lineage>
        <taxon>Eukaryota</taxon>
        <taxon>Fungi</taxon>
        <taxon>Dikarya</taxon>
        <taxon>Ascomycota</taxon>
        <taxon>Saccharomycotina</taxon>
        <taxon>Pichiomycetes</taxon>
        <taxon>Debaryomycetaceae</taxon>
        <taxon>Candida/Lodderomyces clade</taxon>
        <taxon>Candida</taxon>
    </lineage>
</organism>
<feature type="region of interest" description="Disordered" evidence="1">
    <location>
        <begin position="222"/>
        <end position="245"/>
    </location>
</feature>
<dbReference type="EMBL" id="AJIX01000041">
    <property type="protein sequence ID" value="KGR04675.1"/>
    <property type="molecule type" value="Genomic_DNA"/>
</dbReference>
<dbReference type="Proteomes" id="UP000030161">
    <property type="component" value="Unassembled WGS sequence"/>
</dbReference>
<feature type="compositionally biased region" description="Low complexity" evidence="1">
    <location>
        <begin position="117"/>
        <end position="137"/>
    </location>
</feature>
<feature type="compositionally biased region" description="Low complexity" evidence="1">
    <location>
        <begin position="53"/>
        <end position="78"/>
    </location>
</feature>
<feature type="region of interest" description="Disordered" evidence="1">
    <location>
        <begin position="19"/>
        <end position="91"/>
    </location>
</feature>
<reference evidence="2 3" key="1">
    <citation type="submission" date="2013-12" db="EMBL/GenBank/DDBJ databases">
        <title>The Genome Sequence of Candida albicans P78048.</title>
        <authorList>
            <consortium name="The Broad Institute Genome Sequencing Platform"/>
            <consortium name="The Broad Institute Genome Sequencing Center for Infectious Disease"/>
            <person name="Cuomo C."/>
            <person name="Bennett R."/>
            <person name="Hirakawa M."/>
            <person name="Noverr M."/>
            <person name="Mitchell A."/>
            <person name="Young S.K."/>
            <person name="Zeng Q."/>
            <person name="Gargeya S."/>
            <person name="Fitzgerald M."/>
            <person name="Abouelleil A."/>
            <person name="Alvarado L."/>
            <person name="Berlin A.M."/>
            <person name="Chapman S.B."/>
            <person name="Dewar J."/>
            <person name="Goldberg J."/>
            <person name="Griggs A."/>
            <person name="Gujja S."/>
            <person name="Hansen M."/>
            <person name="Howarth C."/>
            <person name="Imamovic A."/>
            <person name="Larimer J."/>
            <person name="McCowan C."/>
            <person name="Murphy C."/>
            <person name="Pearson M."/>
            <person name="Priest M."/>
            <person name="Roberts A."/>
            <person name="Saif S."/>
            <person name="Shea T."/>
            <person name="Sykes S."/>
            <person name="Wortman J."/>
            <person name="Nusbaum C."/>
            <person name="Birren B."/>
        </authorList>
    </citation>
    <scope>NUCLEOTIDE SEQUENCE [LARGE SCALE GENOMIC DNA]</scope>
    <source>
        <strain evidence="2 3">P78048</strain>
    </source>
</reference>
<evidence type="ECO:0000256" key="1">
    <source>
        <dbReference type="SAM" id="MobiDB-lite"/>
    </source>
</evidence>
<proteinExistence type="predicted"/>
<evidence type="ECO:0000313" key="2">
    <source>
        <dbReference type="EMBL" id="KGR04675.1"/>
    </source>
</evidence>
<feature type="compositionally biased region" description="Low complexity" evidence="1">
    <location>
        <begin position="21"/>
        <end position="42"/>
    </location>
</feature>
<feature type="region of interest" description="Disordered" evidence="1">
    <location>
        <begin position="276"/>
        <end position="326"/>
    </location>
</feature>